<evidence type="ECO:0000313" key="1">
    <source>
        <dbReference type="EMBL" id="KDN54586.1"/>
    </source>
</evidence>
<reference evidence="1 2" key="1">
    <citation type="submission" date="2014-05" db="EMBL/GenBank/DDBJ databases">
        <title>Genome Sequence of Flavobacterium sp. EM1321.</title>
        <authorList>
            <person name="Shin S.-K."/>
            <person name="Yi H."/>
        </authorList>
    </citation>
    <scope>NUCLEOTIDE SEQUENCE [LARGE SCALE GENOMIC DNA]</scope>
    <source>
        <strain evidence="1 2">EM1321</strain>
    </source>
</reference>
<dbReference type="PATRIC" id="fig|1492738.3.peg.2296"/>
<sequence length="248" mass="26771">MASTSEQGHNRNAANFDKLITHCVSYGTAYNPSKAAIKVAAIQAQATAARNSLTAVNTLTPAYKNAVAARTAAFKPLDKLITKVSNALKASDTTPEVNDAAKTIIRKLQGRRATPKKTDEEKKTAADAGEEIVEISTSQLSYDNRLDNFDKLIKMLAAIPQYAPNEADLKITALTAIYNDLKTKNTAVISAEIPLNNARITRNTLLYKDGTGVVDTAATIKTYIKSVYSPSSPQSKAISKLEFVKYSN</sequence>
<comment type="caution">
    <text evidence="1">The sequence shown here is derived from an EMBL/GenBank/DDBJ whole genome shotgun (WGS) entry which is preliminary data.</text>
</comment>
<dbReference type="OrthoDB" id="749061at2"/>
<accession>A0A066WL47</accession>
<dbReference type="Proteomes" id="UP000027064">
    <property type="component" value="Unassembled WGS sequence"/>
</dbReference>
<dbReference type="eggNOG" id="ENOG5032SES">
    <property type="taxonomic scope" value="Bacteria"/>
</dbReference>
<protein>
    <submittedName>
        <fullName evidence="1">Uncharacterized protein</fullName>
    </submittedName>
</protein>
<dbReference type="EMBL" id="JNCA01000021">
    <property type="protein sequence ID" value="KDN54586.1"/>
    <property type="molecule type" value="Genomic_DNA"/>
</dbReference>
<name>A0A066WL47_9FLAO</name>
<dbReference type="RefSeq" id="WP_035660507.1">
    <property type="nucleotide sequence ID" value="NZ_JNCA01000021.1"/>
</dbReference>
<keyword evidence="2" id="KW-1185">Reference proteome</keyword>
<evidence type="ECO:0000313" key="2">
    <source>
        <dbReference type="Proteomes" id="UP000027064"/>
    </source>
</evidence>
<dbReference type="AlphaFoldDB" id="A0A066WL47"/>
<dbReference type="STRING" id="1492738.FEM21_23090"/>
<organism evidence="1 2">
    <name type="scientific">Flavobacterium seoulense</name>
    <dbReference type="NCBI Taxonomy" id="1492738"/>
    <lineage>
        <taxon>Bacteria</taxon>
        <taxon>Pseudomonadati</taxon>
        <taxon>Bacteroidota</taxon>
        <taxon>Flavobacteriia</taxon>
        <taxon>Flavobacteriales</taxon>
        <taxon>Flavobacteriaceae</taxon>
        <taxon>Flavobacterium</taxon>
    </lineage>
</organism>
<proteinExistence type="predicted"/>
<gene>
    <name evidence="1" type="ORF">FEM21_23090</name>
</gene>